<accession>A0A178LS01</accession>
<feature type="transmembrane region" description="Helical" evidence="1">
    <location>
        <begin position="59"/>
        <end position="77"/>
    </location>
</feature>
<dbReference type="Proteomes" id="UP000078396">
    <property type="component" value="Unassembled WGS sequence"/>
</dbReference>
<feature type="transmembrane region" description="Helical" evidence="1">
    <location>
        <begin position="192"/>
        <end position="216"/>
    </location>
</feature>
<feature type="transmembrane region" description="Helical" evidence="1">
    <location>
        <begin position="36"/>
        <end position="53"/>
    </location>
</feature>
<comment type="caution">
    <text evidence="3">The sequence shown here is derived from an EMBL/GenBank/DDBJ whole genome shotgun (WGS) entry which is preliminary data.</text>
</comment>
<feature type="transmembrane region" description="Helical" evidence="1">
    <location>
        <begin position="151"/>
        <end position="172"/>
    </location>
</feature>
<dbReference type="AlphaFoldDB" id="A0A178LS01"/>
<evidence type="ECO:0000259" key="2">
    <source>
        <dbReference type="PROSITE" id="PS50887"/>
    </source>
</evidence>
<dbReference type="RefSeq" id="WP_064282963.1">
    <property type="nucleotide sequence ID" value="NZ_LWCS01000032.1"/>
</dbReference>
<reference evidence="3 4" key="1">
    <citation type="submission" date="2016-04" db="EMBL/GenBank/DDBJ databases">
        <title>Draft Genome Sequences of Staphylococcus capitis Strain H36, S. capitis Strain H65, S. cohnii Strain H62, S. hominis Strain H69, Mycobacterium iranicum Strain H39, Plantibacter sp. Strain H53, Pseudomonas oryzihabitans Strain H72, and Microbacterium sp. Strain H83, isolated from residential settings.</title>
        <authorList>
            <person name="Lymperopoulou D."/>
            <person name="Adams R.I."/>
            <person name="Lindow S."/>
            <person name="Coil D.A."/>
            <person name="Jospin G."/>
            <person name="Eisen J.A."/>
        </authorList>
    </citation>
    <scope>NUCLEOTIDE SEQUENCE [LARGE SCALE GENOMIC DNA]</scope>
    <source>
        <strain evidence="3 4">H39</strain>
    </source>
</reference>
<dbReference type="NCBIfam" id="TIGR00254">
    <property type="entry name" value="GGDEF"/>
    <property type="match status" value="1"/>
</dbReference>
<dbReference type="EMBL" id="LWCS01000032">
    <property type="protein sequence ID" value="OAN36757.1"/>
    <property type="molecule type" value="Genomic_DNA"/>
</dbReference>
<dbReference type="CDD" id="cd01949">
    <property type="entry name" value="GGDEF"/>
    <property type="match status" value="1"/>
</dbReference>
<keyword evidence="1" id="KW-0472">Membrane</keyword>
<dbReference type="Pfam" id="PF00990">
    <property type="entry name" value="GGDEF"/>
    <property type="match status" value="1"/>
</dbReference>
<dbReference type="GO" id="GO:0005886">
    <property type="term" value="C:plasma membrane"/>
    <property type="evidence" value="ECO:0007669"/>
    <property type="project" value="TreeGrafter"/>
</dbReference>
<keyword evidence="1" id="KW-1133">Transmembrane helix</keyword>
<sequence>MSEGLFALIDFGSFTLIGIGFGFVVLWMIDRSRSHALLFAAAILFFFASNWALSLSGDVALSSAMHGILLPVGFVLFADGLLRRSGERLELYAAVVVIVALASMVWYFAYVSPTVAGRIITQNLCVGILLMFTAARLWMRRDRRRSDQLTVIATAVLAVGLFTNVILVPFSALPLDLSTDATVDHFAKSPVALGITVVGVMILPAVMLALLAVTVVDMVGDLRFERDCDELTGLLNRRGFTERAEATLRKAASAAIILADLDFFKEVNDALGHAGGDFALTAFAELLRSAPDIGQVTGRIGGEEFAVLAPNASAGEAFVVAETIRSRLAAQTISYGGAETSLTASFGVASATAPVSLPELIESADRALYEAKAQGRNCTTVHKPR</sequence>
<keyword evidence="1" id="KW-0812">Transmembrane</keyword>
<dbReference type="PROSITE" id="PS50887">
    <property type="entry name" value="GGDEF"/>
    <property type="match status" value="1"/>
</dbReference>
<feature type="transmembrane region" description="Helical" evidence="1">
    <location>
        <begin position="6"/>
        <end position="29"/>
    </location>
</feature>
<dbReference type="Gene3D" id="3.30.70.270">
    <property type="match status" value="1"/>
</dbReference>
<dbReference type="InterPro" id="IPR029787">
    <property type="entry name" value="Nucleotide_cyclase"/>
</dbReference>
<feature type="transmembrane region" description="Helical" evidence="1">
    <location>
        <begin position="89"/>
        <end position="109"/>
    </location>
</feature>
<dbReference type="SMART" id="SM00267">
    <property type="entry name" value="GGDEF"/>
    <property type="match status" value="1"/>
</dbReference>
<dbReference type="InterPro" id="IPR043128">
    <property type="entry name" value="Rev_trsase/Diguanyl_cyclase"/>
</dbReference>
<protein>
    <recommendedName>
        <fullName evidence="2">GGDEF domain-containing protein</fullName>
    </recommendedName>
</protein>
<name>A0A178LS01_MYCIR</name>
<dbReference type="SUPFAM" id="SSF55073">
    <property type="entry name" value="Nucleotide cyclase"/>
    <property type="match status" value="1"/>
</dbReference>
<evidence type="ECO:0000313" key="4">
    <source>
        <dbReference type="Proteomes" id="UP000078396"/>
    </source>
</evidence>
<dbReference type="FunFam" id="3.30.70.270:FF:000001">
    <property type="entry name" value="Diguanylate cyclase domain protein"/>
    <property type="match status" value="1"/>
</dbReference>
<dbReference type="GO" id="GO:1902201">
    <property type="term" value="P:negative regulation of bacterial-type flagellum-dependent cell motility"/>
    <property type="evidence" value="ECO:0007669"/>
    <property type="project" value="TreeGrafter"/>
</dbReference>
<organism evidence="3 4">
    <name type="scientific">Mycolicibacterium iranicum</name>
    <name type="common">Mycobacterium iranicum</name>
    <dbReference type="NCBI Taxonomy" id="912594"/>
    <lineage>
        <taxon>Bacteria</taxon>
        <taxon>Bacillati</taxon>
        <taxon>Actinomycetota</taxon>
        <taxon>Actinomycetes</taxon>
        <taxon>Mycobacteriales</taxon>
        <taxon>Mycobacteriaceae</taxon>
        <taxon>Mycolicibacterium</taxon>
    </lineage>
</organism>
<dbReference type="PANTHER" id="PTHR45138">
    <property type="entry name" value="REGULATORY COMPONENTS OF SENSORY TRANSDUCTION SYSTEM"/>
    <property type="match status" value="1"/>
</dbReference>
<dbReference type="InterPro" id="IPR050469">
    <property type="entry name" value="Diguanylate_Cyclase"/>
</dbReference>
<proteinExistence type="predicted"/>
<gene>
    <name evidence="3" type="ORF">A4X20_06060</name>
</gene>
<dbReference type="GO" id="GO:0052621">
    <property type="term" value="F:diguanylate cyclase activity"/>
    <property type="evidence" value="ECO:0007669"/>
    <property type="project" value="TreeGrafter"/>
</dbReference>
<dbReference type="GO" id="GO:0043709">
    <property type="term" value="P:cell adhesion involved in single-species biofilm formation"/>
    <property type="evidence" value="ECO:0007669"/>
    <property type="project" value="TreeGrafter"/>
</dbReference>
<dbReference type="InterPro" id="IPR000160">
    <property type="entry name" value="GGDEF_dom"/>
</dbReference>
<evidence type="ECO:0000313" key="3">
    <source>
        <dbReference type="EMBL" id="OAN36757.1"/>
    </source>
</evidence>
<feature type="transmembrane region" description="Helical" evidence="1">
    <location>
        <begin position="115"/>
        <end position="139"/>
    </location>
</feature>
<evidence type="ECO:0000256" key="1">
    <source>
        <dbReference type="SAM" id="Phobius"/>
    </source>
</evidence>
<dbReference type="OrthoDB" id="9151676at2"/>
<feature type="domain" description="GGDEF" evidence="2">
    <location>
        <begin position="252"/>
        <end position="384"/>
    </location>
</feature>
<dbReference type="PANTHER" id="PTHR45138:SF9">
    <property type="entry name" value="DIGUANYLATE CYCLASE DGCM-RELATED"/>
    <property type="match status" value="1"/>
</dbReference>